<name>A0A0U9H248_9BACI</name>
<dbReference type="EC" id="4.2.2.29" evidence="7"/>
<evidence type="ECO:0000256" key="4">
    <source>
        <dbReference type="ARBA" id="ARBA00023136"/>
    </source>
</evidence>
<dbReference type="GO" id="GO:0071555">
    <property type="term" value="P:cell wall organization"/>
    <property type="evidence" value="ECO:0007669"/>
    <property type="project" value="UniProtKB-KW"/>
</dbReference>
<dbReference type="RefSeq" id="WP_058949351.1">
    <property type="nucleotide sequence ID" value="NZ_BBXV01000009.1"/>
</dbReference>
<keyword evidence="2 7" id="KW-0812">Transmembrane</keyword>
<evidence type="ECO:0000256" key="2">
    <source>
        <dbReference type="ARBA" id="ARBA00022692"/>
    </source>
</evidence>
<keyword evidence="1 7" id="KW-1003">Cell membrane</keyword>
<evidence type="ECO:0000256" key="3">
    <source>
        <dbReference type="ARBA" id="ARBA00022989"/>
    </source>
</evidence>
<evidence type="ECO:0000256" key="6">
    <source>
        <dbReference type="ARBA" id="ARBA00023316"/>
    </source>
</evidence>
<comment type="similarity">
    <text evidence="7">Belongs to the transglycosylase MltG family.</text>
</comment>
<organism evidence="8 9">
    <name type="scientific">Oceanobacillus picturae</name>
    <dbReference type="NCBI Taxonomy" id="171693"/>
    <lineage>
        <taxon>Bacteria</taxon>
        <taxon>Bacillati</taxon>
        <taxon>Bacillota</taxon>
        <taxon>Bacilli</taxon>
        <taxon>Bacillales</taxon>
        <taxon>Bacillaceae</taxon>
        <taxon>Oceanobacillus</taxon>
    </lineage>
</organism>
<dbReference type="GO" id="GO:0008932">
    <property type="term" value="F:lytic endotransglycosylase activity"/>
    <property type="evidence" value="ECO:0007669"/>
    <property type="project" value="UniProtKB-UniRule"/>
</dbReference>
<reference evidence="9" key="1">
    <citation type="submission" date="2015-07" db="EMBL/GenBank/DDBJ databases">
        <title>Draft Genome Sequence of Oceanobacillus picturae Heshi-B3 that Was Isolated from Fermented Rice Bran with Aging Salted Mackerel, Which Was Named Heshiko as Traditional Fermented Seafood in Japan.</title>
        <authorList>
            <person name="Akuzawa S."/>
            <person name="Nakagawa J."/>
            <person name="Kanekatsu T."/>
            <person name="Kanesaki Y."/>
            <person name="Suzuki T."/>
        </authorList>
    </citation>
    <scope>NUCLEOTIDE SEQUENCE [LARGE SCALE GENOMIC DNA]</scope>
    <source>
        <strain evidence="9">Heshi-B3</strain>
    </source>
</reference>
<dbReference type="PANTHER" id="PTHR30518">
    <property type="entry name" value="ENDOLYTIC MUREIN TRANSGLYCOSYLASE"/>
    <property type="match status" value="1"/>
</dbReference>
<keyword evidence="3 7" id="KW-1133">Transmembrane helix</keyword>
<evidence type="ECO:0000256" key="1">
    <source>
        <dbReference type="ARBA" id="ARBA00022475"/>
    </source>
</evidence>
<dbReference type="EMBL" id="BBXV01000009">
    <property type="protein sequence ID" value="GAQ16675.1"/>
    <property type="molecule type" value="Genomic_DNA"/>
</dbReference>
<proteinExistence type="inferred from homology"/>
<keyword evidence="5 7" id="KW-0456">Lyase</keyword>
<dbReference type="GO" id="GO:0005886">
    <property type="term" value="C:plasma membrane"/>
    <property type="evidence" value="ECO:0007669"/>
    <property type="project" value="UniProtKB-SubCell"/>
</dbReference>
<dbReference type="Gene3D" id="3.30.1490.480">
    <property type="entry name" value="Endolytic murein transglycosylase"/>
    <property type="match status" value="1"/>
</dbReference>
<protein>
    <recommendedName>
        <fullName evidence="7">Endolytic murein transglycosylase</fullName>
        <ecNumber evidence="7">4.2.2.29</ecNumber>
    </recommendedName>
    <alternativeName>
        <fullName evidence="7">Peptidoglycan lytic transglycosylase</fullName>
    </alternativeName>
    <alternativeName>
        <fullName evidence="7">Peptidoglycan polymerization terminase</fullName>
    </alternativeName>
</protein>
<feature type="site" description="Important for catalytic activity" evidence="7">
    <location>
        <position position="259"/>
    </location>
</feature>
<dbReference type="Proteomes" id="UP000052946">
    <property type="component" value="Unassembled WGS sequence"/>
</dbReference>
<accession>A0A0U9H248</accession>
<evidence type="ECO:0000256" key="5">
    <source>
        <dbReference type="ARBA" id="ARBA00023239"/>
    </source>
</evidence>
<dbReference type="OrthoDB" id="9814591at2"/>
<dbReference type="AlphaFoldDB" id="A0A0U9H248"/>
<keyword evidence="6 7" id="KW-0961">Cell wall biogenesis/degradation</keyword>
<evidence type="ECO:0000313" key="9">
    <source>
        <dbReference type="Proteomes" id="UP000052946"/>
    </source>
</evidence>
<evidence type="ECO:0000313" key="8">
    <source>
        <dbReference type="EMBL" id="GAQ16675.1"/>
    </source>
</evidence>
<dbReference type="CDD" id="cd08010">
    <property type="entry name" value="MltG_like"/>
    <property type="match status" value="1"/>
</dbReference>
<dbReference type="InterPro" id="IPR003770">
    <property type="entry name" value="MLTG-like"/>
</dbReference>
<comment type="function">
    <text evidence="7">Functions as a peptidoglycan terminase that cleaves nascent peptidoglycan strands endolytically to terminate their elongation.</text>
</comment>
<keyword evidence="4 7" id="KW-0472">Membrane</keyword>
<sequence length="372" mass="42087">MSKKKKNGNFKDNLIARSEEAKTVRKIVAIIIISLLLILIIGSISGYLYVKSALEPVDPSSDEEVTVDIPIGSSTSTIAAILEDNGIIKDERIFRFYIKFKNESDFQAGEYTFTPSMSIDEIIESLKEGRVIAEPVHTVTVPEGKTIEEIAEIYAEELSFTKEEFLNTVNDQAYIEQLIEAYPSILTEDILDPEIKTPLEGYLFAATYNFYVDSPSVEAVIKEMLNKTDSVIAEYREAINESDFSLHEVLTYASLVEKESANEEQRKKISGVFINRMEEGMKLQTDPTVLYALGEHKDKVLNKDLEIESPYNTYYVDALPIGPIGNFAESSLDAALHPEDSDFLYFLHDGEGDIYYAETYEEHLEYKDEHIN</sequence>
<feature type="transmembrane region" description="Helical" evidence="7">
    <location>
        <begin position="27"/>
        <end position="50"/>
    </location>
</feature>
<dbReference type="GO" id="GO:0009252">
    <property type="term" value="P:peptidoglycan biosynthetic process"/>
    <property type="evidence" value="ECO:0007669"/>
    <property type="project" value="UniProtKB-UniRule"/>
</dbReference>
<dbReference type="HAMAP" id="MF_02065">
    <property type="entry name" value="MltG"/>
    <property type="match status" value="1"/>
</dbReference>
<evidence type="ECO:0000256" key="7">
    <source>
        <dbReference type="HAMAP-Rule" id="MF_02065"/>
    </source>
</evidence>
<dbReference type="Pfam" id="PF02618">
    <property type="entry name" value="YceG"/>
    <property type="match status" value="1"/>
</dbReference>
<comment type="caution">
    <text evidence="8">The sequence shown here is derived from an EMBL/GenBank/DDBJ whole genome shotgun (WGS) entry which is preliminary data.</text>
</comment>
<dbReference type="NCBIfam" id="TIGR00247">
    <property type="entry name" value="endolytic transglycosylase MltG"/>
    <property type="match status" value="1"/>
</dbReference>
<comment type="subcellular location">
    <subcellularLocation>
        <location evidence="7">Cell membrane</location>
        <topology evidence="7">Single-pass membrane protein</topology>
    </subcellularLocation>
</comment>
<reference evidence="8 9" key="2">
    <citation type="journal article" date="2016" name="Genome Announc.">
        <title>Draft Genome Sequence of Oceanobacillus picturae Heshi-B3, Isolated from Fermented Rice Bran in a Traditional Japanese Seafood Dish.</title>
        <authorList>
            <person name="Akuzawa S."/>
            <person name="Nagaoka J."/>
            <person name="Kanekatsu M."/>
            <person name="Kanesaki Y."/>
            <person name="Suzuki T."/>
        </authorList>
    </citation>
    <scope>NUCLEOTIDE SEQUENCE [LARGE SCALE GENOMIC DNA]</scope>
    <source>
        <strain evidence="8 9">Heshi-B3</strain>
    </source>
</reference>
<comment type="catalytic activity">
    <reaction evidence="7">
        <text>a peptidoglycan chain = a peptidoglycan chain with N-acetyl-1,6-anhydromuramyl-[peptide] at the reducing end + a peptidoglycan chain with N-acetylglucosamine at the non-reducing end.</text>
        <dbReference type="EC" id="4.2.2.29"/>
    </reaction>
</comment>
<dbReference type="PANTHER" id="PTHR30518:SF2">
    <property type="entry name" value="ENDOLYTIC MUREIN TRANSGLYCOSYLASE"/>
    <property type="match status" value="1"/>
</dbReference>
<gene>
    <name evidence="7" type="primary">mltG</name>
    <name evidence="8" type="ORF">OPHB3_0599</name>
</gene>